<dbReference type="AlphaFoldDB" id="G2QY50"/>
<proteinExistence type="predicted"/>
<evidence type="ECO:0000256" key="1">
    <source>
        <dbReference type="SAM" id="MobiDB-lite"/>
    </source>
</evidence>
<dbReference type="RefSeq" id="XP_003651680.1">
    <property type="nucleotide sequence ID" value="XM_003651632.1"/>
</dbReference>
<accession>G2QY50</accession>
<feature type="compositionally biased region" description="Polar residues" evidence="1">
    <location>
        <begin position="49"/>
        <end position="61"/>
    </location>
</feature>
<keyword evidence="3" id="KW-1185">Reference proteome</keyword>
<feature type="region of interest" description="Disordered" evidence="1">
    <location>
        <begin position="1"/>
        <end position="74"/>
    </location>
</feature>
<evidence type="ECO:0000313" key="3">
    <source>
        <dbReference type="Proteomes" id="UP000008181"/>
    </source>
</evidence>
<dbReference type="EMBL" id="CP003010">
    <property type="protein sequence ID" value="AEO65344.1"/>
    <property type="molecule type" value="Genomic_DNA"/>
</dbReference>
<dbReference type="KEGG" id="ttt:THITE_161956"/>
<feature type="compositionally biased region" description="Low complexity" evidence="1">
    <location>
        <begin position="65"/>
        <end position="74"/>
    </location>
</feature>
<feature type="region of interest" description="Disordered" evidence="1">
    <location>
        <begin position="92"/>
        <end position="126"/>
    </location>
</feature>
<reference evidence="2 3" key="1">
    <citation type="journal article" date="2011" name="Nat. Biotechnol.">
        <title>Comparative genomic analysis of the thermophilic biomass-degrading fungi Myceliophthora thermophila and Thielavia terrestris.</title>
        <authorList>
            <person name="Berka R.M."/>
            <person name="Grigoriev I.V."/>
            <person name="Otillar R."/>
            <person name="Salamov A."/>
            <person name="Grimwood J."/>
            <person name="Reid I."/>
            <person name="Ishmael N."/>
            <person name="John T."/>
            <person name="Darmond C."/>
            <person name="Moisan M.-C."/>
            <person name="Henrissat B."/>
            <person name="Coutinho P.M."/>
            <person name="Lombard V."/>
            <person name="Natvig D.O."/>
            <person name="Lindquist E."/>
            <person name="Schmutz J."/>
            <person name="Lucas S."/>
            <person name="Harris P."/>
            <person name="Powlowski J."/>
            <person name="Bellemare A."/>
            <person name="Taylor D."/>
            <person name="Butler G."/>
            <person name="de Vries R.P."/>
            <person name="Allijn I.E."/>
            <person name="van den Brink J."/>
            <person name="Ushinsky S."/>
            <person name="Storms R."/>
            <person name="Powell A.J."/>
            <person name="Paulsen I.T."/>
            <person name="Elbourne L.D.H."/>
            <person name="Baker S.E."/>
            <person name="Magnuson J."/>
            <person name="LaBoissiere S."/>
            <person name="Clutterbuck A.J."/>
            <person name="Martinez D."/>
            <person name="Wogulis M."/>
            <person name="de Leon A.L."/>
            <person name="Rey M.W."/>
            <person name="Tsang A."/>
        </authorList>
    </citation>
    <scope>NUCLEOTIDE SEQUENCE [LARGE SCALE GENOMIC DNA]</scope>
    <source>
        <strain evidence="3">ATCC 38088 / NRRL 8126</strain>
    </source>
</reference>
<dbReference type="Proteomes" id="UP000008181">
    <property type="component" value="Chromosome 2"/>
</dbReference>
<sequence>MRTPRRSRDRWAQQAVRGSGCSGPRRPRTTAGQPPSRAERTNGKALPPSRTTQNSQSTQLPGDQASSSSLAGGLRSHCRTAASLSWAGLLGRPANVHGKRGVPRRQLARPAMRPARQTGHGRARGWAARGNEPVRCFSGGRCKPSDPPQCAVPWVGTTTVVHTYPGRCVVTLDFRRTSCQ</sequence>
<dbReference type="HOGENOM" id="CLU_1497238_0_0_1"/>
<name>G2QY50_THETT</name>
<protein>
    <submittedName>
        <fullName evidence="2">Uncharacterized protein</fullName>
    </submittedName>
</protein>
<evidence type="ECO:0000313" key="2">
    <source>
        <dbReference type="EMBL" id="AEO65344.1"/>
    </source>
</evidence>
<organism evidence="2 3">
    <name type="scientific">Thermothielavioides terrestris (strain ATCC 38088 / NRRL 8126)</name>
    <name type="common">Thielavia terrestris</name>
    <dbReference type="NCBI Taxonomy" id="578455"/>
    <lineage>
        <taxon>Eukaryota</taxon>
        <taxon>Fungi</taxon>
        <taxon>Dikarya</taxon>
        <taxon>Ascomycota</taxon>
        <taxon>Pezizomycotina</taxon>
        <taxon>Sordariomycetes</taxon>
        <taxon>Sordariomycetidae</taxon>
        <taxon>Sordariales</taxon>
        <taxon>Chaetomiaceae</taxon>
        <taxon>Thermothielavioides</taxon>
        <taxon>Thermothielavioides terrestris</taxon>
    </lineage>
</organism>
<gene>
    <name evidence="2" type="ORF">THITE_161956</name>
</gene>
<dbReference type="GeneID" id="11516786"/>
<feature type="compositionally biased region" description="Basic residues" evidence="1">
    <location>
        <begin position="97"/>
        <end position="107"/>
    </location>
</feature>